<feature type="DNA-binding region" description="H-T-H motif" evidence="4">
    <location>
        <begin position="68"/>
        <end position="87"/>
    </location>
</feature>
<dbReference type="InterPro" id="IPR001647">
    <property type="entry name" value="HTH_TetR"/>
</dbReference>
<reference evidence="6 7" key="1">
    <citation type="journal article" date="2018" name="J. Microbiol.">
        <title>Baekduia soli gen. nov., sp. nov., a novel bacterium isolated from the soil of Baekdu Mountain and proposal of a novel family name, Baekduiaceae fam. nov.</title>
        <authorList>
            <person name="An D.S."/>
            <person name="Siddiqi M.Z."/>
            <person name="Kim K.H."/>
            <person name="Yu H.S."/>
            <person name="Im W.T."/>
        </authorList>
    </citation>
    <scope>NUCLEOTIDE SEQUENCE [LARGE SCALE GENOMIC DNA]</scope>
    <source>
        <strain evidence="6 7">BR7-21</strain>
    </source>
</reference>
<dbReference type="Pfam" id="PF17932">
    <property type="entry name" value="TetR_C_24"/>
    <property type="match status" value="1"/>
</dbReference>
<name>A0A5B8U2U9_9ACTN</name>
<accession>A0A5B8U2U9</accession>
<dbReference type="OrthoDB" id="1669699at2"/>
<protein>
    <submittedName>
        <fullName evidence="6">TetR/AcrR family transcriptional regulator</fullName>
    </submittedName>
</protein>
<dbReference type="GO" id="GO:0000976">
    <property type="term" value="F:transcription cis-regulatory region binding"/>
    <property type="evidence" value="ECO:0007669"/>
    <property type="project" value="TreeGrafter"/>
</dbReference>
<dbReference type="SUPFAM" id="SSF46689">
    <property type="entry name" value="Homeodomain-like"/>
    <property type="match status" value="1"/>
</dbReference>
<keyword evidence="7" id="KW-1185">Reference proteome</keyword>
<evidence type="ECO:0000313" key="7">
    <source>
        <dbReference type="Proteomes" id="UP000321805"/>
    </source>
</evidence>
<sequence>MDTDRSGAPRELSSAAAGVDRAIDTGAALRRLRGVARKRSLDDGPAVRTQILDTAARLFYERGFSATSIRQIADAVGVSSSTLYHHFPGKQGVLDAVLTRFANDFVATMLPAVRDPEASPTERVRNAVHAHIAISAARHAELLLGHPIDHALSPAQKERWLRGKRDYHDAMRATVAEGVASGEFRVADVTIATLAMMDMLNGVRDWYRPDGRLSLEEVSAVYVELALAVVGVPRAEVVAAPGPGAGRR</sequence>
<dbReference type="Gene3D" id="1.10.357.10">
    <property type="entry name" value="Tetracycline Repressor, domain 2"/>
    <property type="match status" value="1"/>
</dbReference>
<dbReference type="InterPro" id="IPR036271">
    <property type="entry name" value="Tet_transcr_reg_TetR-rel_C_sf"/>
</dbReference>
<dbReference type="Proteomes" id="UP000321805">
    <property type="component" value="Chromosome"/>
</dbReference>
<dbReference type="PANTHER" id="PTHR30055:SF240">
    <property type="entry name" value="HTH-TYPE TRANSCRIPTIONAL REGULATOR ACRR"/>
    <property type="match status" value="1"/>
</dbReference>
<organism evidence="6 7">
    <name type="scientific">Baekduia soli</name>
    <dbReference type="NCBI Taxonomy" id="496014"/>
    <lineage>
        <taxon>Bacteria</taxon>
        <taxon>Bacillati</taxon>
        <taxon>Actinomycetota</taxon>
        <taxon>Thermoleophilia</taxon>
        <taxon>Solirubrobacterales</taxon>
        <taxon>Baekduiaceae</taxon>
        <taxon>Baekduia</taxon>
    </lineage>
</organism>
<evidence type="ECO:0000313" key="6">
    <source>
        <dbReference type="EMBL" id="QEC47262.1"/>
    </source>
</evidence>
<dbReference type="PRINTS" id="PR00455">
    <property type="entry name" value="HTHTETR"/>
</dbReference>
<gene>
    <name evidence="6" type="ORF">FSW04_06445</name>
</gene>
<dbReference type="PANTHER" id="PTHR30055">
    <property type="entry name" value="HTH-TYPE TRANSCRIPTIONAL REGULATOR RUTR"/>
    <property type="match status" value="1"/>
</dbReference>
<dbReference type="EMBL" id="CP042430">
    <property type="protein sequence ID" value="QEC47262.1"/>
    <property type="molecule type" value="Genomic_DNA"/>
</dbReference>
<dbReference type="Pfam" id="PF00440">
    <property type="entry name" value="TetR_N"/>
    <property type="match status" value="1"/>
</dbReference>
<keyword evidence="1" id="KW-0805">Transcription regulation</keyword>
<keyword evidence="2 4" id="KW-0238">DNA-binding</keyword>
<dbReference type="PROSITE" id="PS50977">
    <property type="entry name" value="HTH_TETR_2"/>
    <property type="match status" value="1"/>
</dbReference>
<dbReference type="AlphaFoldDB" id="A0A5B8U2U9"/>
<proteinExistence type="predicted"/>
<dbReference type="InterPro" id="IPR009057">
    <property type="entry name" value="Homeodomain-like_sf"/>
</dbReference>
<evidence type="ECO:0000256" key="4">
    <source>
        <dbReference type="PROSITE-ProRule" id="PRU00335"/>
    </source>
</evidence>
<dbReference type="GO" id="GO:0045892">
    <property type="term" value="P:negative regulation of DNA-templated transcription"/>
    <property type="evidence" value="ECO:0007669"/>
    <property type="project" value="UniProtKB-ARBA"/>
</dbReference>
<evidence type="ECO:0000259" key="5">
    <source>
        <dbReference type="PROSITE" id="PS50977"/>
    </source>
</evidence>
<feature type="domain" description="HTH tetR-type" evidence="5">
    <location>
        <begin position="45"/>
        <end position="105"/>
    </location>
</feature>
<dbReference type="SUPFAM" id="SSF48498">
    <property type="entry name" value="Tetracyclin repressor-like, C-terminal domain"/>
    <property type="match status" value="1"/>
</dbReference>
<evidence type="ECO:0000256" key="3">
    <source>
        <dbReference type="ARBA" id="ARBA00023163"/>
    </source>
</evidence>
<dbReference type="InterPro" id="IPR041490">
    <property type="entry name" value="KstR2_TetR_C"/>
</dbReference>
<dbReference type="GO" id="GO:0003700">
    <property type="term" value="F:DNA-binding transcription factor activity"/>
    <property type="evidence" value="ECO:0007669"/>
    <property type="project" value="TreeGrafter"/>
</dbReference>
<evidence type="ECO:0000256" key="1">
    <source>
        <dbReference type="ARBA" id="ARBA00023015"/>
    </source>
</evidence>
<dbReference type="InterPro" id="IPR050109">
    <property type="entry name" value="HTH-type_TetR-like_transc_reg"/>
</dbReference>
<keyword evidence="3" id="KW-0804">Transcription</keyword>
<evidence type="ECO:0000256" key="2">
    <source>
        <dbReference type="ARBA" id="ARBA00023125"/>
    </source>
</evidence>
<dbReference type="KEGG" id="bsol:FSW04_06445"/>
<dbReference type="FunFam" id="1.10.10.60:FF:000141">
    <property type="entry name" value="TetR family transcriptional regulator"/>
    <property type="match status" value="1"/>
</dbReference>